<feature type="domain" description="Peptidoglycan binding-like" evidence="3">
    <location>
        <begin position="355"/>
        <end position="396"/>
    </location>
</feature>
<dbReference type="AlphaFoldDB" id="A0A7W4W0T0"/>
<feature type="domain" description="Peptidoglycan binding-like" evidence="3">
    <location>
        <begin position="422"/>
        <end position="483"/>
    </location>
</feature>
<evidence type="ECO:0000256" key="2">
    <source>
        <dbReference type="SAM" id="SignalP"/>
    </source>
</evidence>
<feature type="compositionally biased region" description="Low complexity" evidence="1">
    <location>
        <begin position="43"/>
        <end position="60"/>
    </location>
</feature>
<feature type="region of interest" description="Disordered" evidence="1">
    <location>
        <begin position="43"/>
        <end position="68"/>
    </location>
</feature>
<keyword evidence="2" id="KW-0732">Signal</keyword>
<dbReference type="SUPFAM" id="SSF51445">
    <property type="entry name" value="(Trans)glycosidases"/>
    <property type="match status" value="1"/>
</dbReference>
<feature type="chain" id="PRO_5039234327" evidence="2">
    <location>
        <begin position="33"/>
        <end position="488"/>
    </location>
</feature>
<accession>A0A7W4W0T0</accession>
<dbReference type="EMBL" id="JACHWR010000005">
    <property type="protein sequence ID" value="MBB3045280.1"/>
    <property type="molecule type" value="Genomic_DNA"/>
</dbReference>
<dbReference type="Gene3D" id="3.20.20.80">
    <property type="entry name" value="Glycosidases"/>
    <property type="match status" value="1"/>
</dbReference>
<gene>
    <name evidence="5" type="ORF">FHU40_005133</name>
</gene>
<dbReference type="Pfam" id="PF08924">
    <property type="entry name" value="Rv2525c_GlyHyd-like"/>
    <property type="match status" value="1"/>
</dbReference>
<organism evidence="5 6">
    <name type="scientific">Nocardioides soli</name>
    <dbReference type="NCBI Taxonomy" id="1036020"/>
    <lineage>
        <taxon>Bacteria</taxon>
        <taxon>Bacillati</taxon>
        <taxon>Actinomycetota</taxon>
        <taxon>Actinomycetes</taxon>
        <taxon>Propionibacteriales</taxon>
        <taxon>Nocardioidaceae</taxon>
        <taxon>Nocardioides</taxon>
    </lineage>
</organism>
<dbReference type="InterPro" id="IPR017853">
    <property type="entry name" value="GH"/>
</dbReference>
<sequence>MPRPARTVARRTSRLRAAALAGVLAASTLAVVAGSGAGSTAASGPVVSAASAPGSSAPARQARKAQRQNVVTPGNFTGYGFDQCHAPNQATMDTWLQSSPFLAVGIYIDGASRFCREQPNLTPQWISTQLANGWKLLPITLGPQASCQPRFPRWGNDPTIDPTRDPATGTFVNAYNQGVAQATQSVGVAGGLGIVAGSTLWYDLEGFNMANTPCRESALSFLSGWSTQIRALGYVSGVYSSAGSGIKMLDNARVNRPAAYALPDQIWIARWDGAANTSTSYIRPDGWAKARVKQYQGGHNEKWGGVTINIDRNYLDLGTGSVAEREVNCGGVRLVSRAYAALKPATATYVPARRQVKALQCLLQQRGVYAGTIHGRYGKATVAAVNAWQAQHGQKVRPAWTKRSWVTLLSAGDTPVVKFGSTGPAVRRLQRALVAAGRGQAEFRAVRATGVFDPTTDRALRAWQRKVKVEVSGVAGTQTWTALQAGKR</sequence>
<protein>
    <submittedName>
        <fullName evidence="5">Peptidoglycan hydrolase-like protein with peptidoglycan-binding domain</fullName>
    </submittedName>
</protein>
<dbReference type="InterPro" id="IPR036365">
    <property type="entry name" value="PGBD-like_sf"/>
</dbReference>
<dbReference type="Proteomes" id="UP000589626">
    <property type="component" value="Unassembled WGS sequence"/>
</dbReference>
<comment type="caution">
    <text evidence="5">The sequence shown here is derived from an EMBL/GenBank/DDBJ whole genome shotgun (WGS) entry which is preliminary data.</text>
</comment>
<dbReference type="InterPro" id="IPR036366">
    <property type="entry name" value="PGBDSf"/>
</dbReference>
<evidence type="ECO:0000313" key="6">
    <source>
        <dbReference type="Proteomes" id="UP000589626"/>
    </source>
</evidence>
<feature type="signal peptide" evidence="2">
    <location>
        <begin position="1"/>
        <end position="32"/>
    </location>
</feature>
<keyword evidence="6" id="KW-1185">Reference proteome</keyword>
<dbReference type="Gene3D" id="1.10.101.10">
    <property type="entry name" value="PGBD-like superfamily/PGBD"/>
    <property type="match status" value="2"/>
</dbReference>
<evidence type="ECO:0000259" key="3">
    <source>
        <dbReference type="Pfam" id="PF01471"/>
    </source>
</evidence>
<dbReference type="RefSeq" id="WP_183595265.1">
    <property type="nucleotide sequence ID" value="NZ_JACHWR010000005.1"/>
</dbReference>
<evidence type="ECO:0000313" key="5">
    <source>
        <dbReference type="EMBL" id="MBB3045280.1"/>
    </source>
</evidence>
<dbReference type="GO" id="GO:0016787">
    <property type="term" value="F:hydrolase activity"/>
    <property type="evidence" value="ECO:0007669"/>
    <property type="project" value="UniProtKB-KW"/>
</dbReference>
<proteinExistence type="predicted"/>
<dbReference type="InterPro" id="IPR015020">
    <property type="entry name" value="Rv2525c-like_Glyco_Hydro-like"/>
</dbReference>
<keyword evidence="5" id="KW-0378">Hydrolase</keyword>
<evidence type="ECO:0000256" key="1">
    <source>
        <dbReference type="SAM" id="MobiDB-lite"/>
    </source>
</evidence>
<name>A0A7W4W0T0_9ACTN</name>
<feature type="domain" description="Rv2525c-like glycoside hydrolase-like" evidence="4">
    <location>
        <begin position="96"/>
        <end position="314"/>
    </location>
</feature>
<dbReference type="InterPro" id="IPR002477">
    <property type="entry name" value="Peptidoglycan-bd-like"/>
</dbReference>
<dbReference type="SUPFAM" id="SSF47090">
    <property type="entry name" value="PGBD-like"/>
    <property type="match status" value="2"/>
</dbReference>
<evidence type="ECO:0000259" key="4">
    <source>
        <dbReference type="Pfam" id="PF08924"/>
    </source>
</evidence>
<reference evidence="5 6" key="1">
    <citation type="submission" date="2020-08" db="EMBL/GenBank/DDBJ databases">
        <title>Sequencing the genomes of 1000 actinobacteria strains.</title>
        <authorList>
            <person name="Klenk H.-P."/>
        </authorList>
    </citation>
    <scope>NUCLEOTIDE SEQUENCE [LARGE SCALE GENOMIC DNA]</scope>
    <source>
        <strain evidence="5 6">DSM 105498</strain>
    </source>
</reference>
<dbReference type="Pfam" id="PF01471">
    <property type="entry name" value="PG_binding_1"/>
    <property type="match status" value="2"/>
</dbReference>